<evidence type="ECO:0000256" key="9">
    <source>
        <dbReference type="ARBA" id="ARBA00047870"/>
    </source>
</evidence>
<comment type="similarity">
    <text evidence="8">Belongs to the methyltransferase superfamily. LaeA methyltransferase family.</text>
</comment>
<dbReference type="GO" id="GO:0008168">
    <property type="term" value="F:methyltransferase activity"/>
    <property type="evidence" value="ECO:0007669"/>
    <property type="project" value="UniProtKB-KW"/>
</dbReference>
<dbReference type="CDD" id="cd02440">
    <property type="entry name" value="AdoMet_MTases"/>
    <property type="match status" value="1"/>
</dbReference>
<accession>A0A6A6HDR2</accession>
<evidence type="ECO:0000313" key="10">
    <source>
        <dbReference type="EMBL" id="KAF2236021.1"/>
    </source>
</evidence>
<evidence type="ECO:0000256" key="4">
    <source>
        <dbReference type="ARBA" id="ARBA00022691"/>
    </source>
</evidence>
<dbReference type="OrthoDB" id="2013972at2759"/>
<organism evidence="10 11">
    <name type="scientific">Viridothelium virens</name>
    <name type="common">Speckled blister lichen</name>
    <name type="synonym">Trypethelium virens</name>
    <dbReference type="NCBI Taxonomy" id="1048519"/>
    <lineage>
        <taxon>Eukaryota</taxon>
        <taxon>Fungi</taxon>
        <taxon>Dikarya</taxon>
        <taxon>Ascomycota</taxon>
        <taxon>Pezizomycotina</taxon>
        <taxon>Dothideomycetes</taxon>
        <taxon>Dothideomycetes incertae sedis</taxon>
        <taxon>Trypetheliales</taxon>
        <taxon>Trypetheliaceae</taxon>
        <taxon>Viridothelium</taxon>
    </lineage>
</organism>
<dbReference type="Proteomes" id="UP000800092">
    <property type="component" value="Unassembled WGS sequence"/>
</dbReference>
<evidence type="ECO:0000256" key="2">
    <source>
        <dbReference type="ARBA" id="ARBA00022603"/>
    </source>
</evidence>
<evidence type="ECO:0000256" key="1">
    <source>
        <dbReference type="ARBA" id="ARBA00004123"/>
    </source>
</evidence>
<dbReference type="GO" id="GO:0032259">
    <property type="term" value="P:methylation"/>
    <property type="evidence" value="ECO:0007669"/>
    <property type="project" value="UniProtKB-KW"/>
</dbReference>
<evidence type="ECO:0000256" key="5">
    <source>
        <dbReference type="ARBA" id="ARBA00023015"/>
    </source>
</evidence>
<keyword evidence="4" id="KW-0949">S-adenosyl-L-methionine</keyword>
<dbReference type="PANTHER" id="PTHR43591">
    <property type="entry name" value="METHYLTRANSFERASE"/>
    <property type="match status" value="1"/>
</dbReference>
<comment type="catalytic activity">
    <reaction evidence="9">
        <text>L-methionyl-[protein] + S-adenosyl-L-methionine = S-methyl-L-methionyl-[protein] + S-adenosyl-L-homocysteine</text>
        <dbReference type="Rhea" id="RHEA:60560"/>
        <dbReference type="Rhea" id="RHEA-COMP:12313"/>
        <dbReference type="Rhea" id="RHEA-COMP:15592"/>
        <dbReference type="ChEBI" id="CHEBI:16044"/>
        <dbReference type="ChEBI" id="CHEBI:57856"/>
        <dbReference type="ChEBI" id="CHEBI:59789"/>
        <dbReference type="ChEBI" id="CHEBI:142742"/>
    </reaction>
    <physiologicalReaction direction="left-to-right" evidence="9">
        <dbReference type="Rhea" id="RHEA:60561"/>
    </physiologicalReaction>
</comment>
<dbReference type="InterPro" id="IPR029063">
    <property type="entry name" value="SAM-dependent_MTases_sf"/>
</dbReference>
<dbReference type="GO" id="GO:0005634">
    <property type="term" value="C:nucleus"/>
    <property type="evidence" value="ECO:0007669"/>
    <property type="project" value="UniProtKB-SubCell"/>
</dbReference>
<dbReference type="Pfam" id="PF13489">
    <property type="entry name" value="Methyltransf_23"/>
    <property type="match status" value="1"/>
</dbReference>
<sequence>MTSSGAPVAVMSLNGQDSYSENGRLYHAFRRGMYIYPCDEAEMDRMDIYHKLFLVARRDSLHLAPIVTRTTPRILDLGCGTGIWAIDMADKYQHAEVVGLDLANIQPNKIPPNLRFRINFDYEGHWAMGQDSWDLIHVRMACGSVSSWPELYQKIFLHLKPGDGYMEQVEIDLQPRCDDGTLLDGPLKQWYDCLKDATARISRPIEYQHNTRQMLQAAGFIDINETVIRAPYNSWPADPHQKEIGRWYNLGLTEGLEALSLAPFTRVFQWPVPSVARIVEDARRQIVSKKQHGYNNIHIWTARRPVQ</sequence>
<keyword evidence="6" id="KW-0804">Transcription</keyword>
<keyword evidence="3 10" id="KW-0808">Transferase</keyword>
<keyword evidence="11" id="KW-1185">Reference proteome</keyword>
<gene>
    <name evidence="10" type="ORF">EV356DRAFT_531271</name>
</gene>
<evidence type="ECO:0000256" key="8">
    <source>
        <dbReference type="ARBA" id="ARBA00038158"/>
    </source>
</evidence>
<keyword evidence="7" id="KW-0539">Nucleus</keyword>
<evidence type="ECO:0000256" key="7">
    <source>
        <dbReference type="ARBA" id="ARBA00023242"/>
    </source>
</evidence>
<proteinExistence type="inferred from homology"/>
<dbReference type="EMBL" id="ML991787">
    <property type="protein sequence ID" value="KAF2236021.1"/>
    <property type="molecule type" value="Genomic_DNA"/>
</dbReference>
<evidence type="ECO:0000256" key="6">
    <source>
        <dbReference type="ARBA" id="ARBA00023163"/>
    </source>
</evidence>
<dbReference type="SUPFAM" id="SSF53335">
    <property type="entry name" value="S-adenosyl-L-methionine-dependent methyltransferases"/>
    <property type="match status" value="1"/>
</dbReference>
<evidence type="ECO:0000256" key="3">
    <source>
        <dbReference type="ARBA" id="ARBA00022679"/>
    </source>
</evidence>
<keyword evidence="5" id="KW-0805">Transcription regulation</keyword>
<dbReference type="Gene3D" id="3.40.50.150">
    <property type="entry name" value="Vaccinia Virus protein VP39"/>
    <property type="match status" value="1"/>
</dbReference>
<protein>
    <submittedName>
        <fullName evidence="10">Methyltransferase LaeA</fullName>
    </submittedName>
</protein>
<keyword evidence="2 10" id="KW-0489">Methyltransferase</keyword>
<comment type="subcellular location">
    <subcellularLocation>
        <location evidence="1">Nucleus</location>
    </subcellularLocation>
</comment>
<dbReference type="PANTHER" id="PTHR43591:SF30">
    <property type="entry name" value="PROTEIN-METHIONINE METHYLTRANSFERASE LAEA"/>
    <property type="match status" value="1"/>
</dbReference>
<dbReference type="AlphaFoldDB" id="A0A6A6HDR2"/>
<name>A0A6A6HDR2_VIRVR</name>
<evidence type="ECO:0000313" key="11">
    <source>
        <dbReference type="Proteomes" id="UP000800092"/>
    </source>
</evidence>
<reference evidence="10" key="1">
    <citation type="journal article" date="2020" name="Stud. Mycol.">
        <title>101 Dothideomycetes genomes: a test case for predicting lifestyles and emergence of pathogens.</title>
        <authorList>
            <person name="Haridas S."/>
            <person name="Albert R."/>
            <person name="Binder M."/>
            <person name="Bloem J."/>
            <person name="Labutti K."/>
            <person name="Salamov A."/>
            <person name="Andreopoulos B."/>
            <person name="Baker S."/>
            <person name="Barry K."/>
            <person name="Bills G."/>
            <person name="Bluhm B."/>
            <person name="Cannon C."/>
            <person name="Castanera R."/>
            <person name="Culley D."/>
            <person name="Daum C."/>
            <person name="Ezra D."/>
            <person name="Gonzalez J."/>
            <person name="Henrissat B."/>
            <person name="Kuo A."/>
            <person name="Liang C."/>
            <person name="Lipzen A."/>
            <person name="Lutzoni F."/>
            <person name="Magnuson J."/>
            <person name="Mondo S."/>
            <person name="Nolan M."/>
            <person name="Ohm R."/>
            <person name="Pangilinan J."/>
            <person name="Park H.-J."/>
            <person name="Ramirez L."/>
            <person name="Alfaro M."/>
            <person name="Sun H."/>
            <person name="Tritt A."/>
            <person name="Yoshinaga Y."/>
            <person name="Zwiers L.-H."/>
            <person name="Turgeon B."/>
            <person name="Goodwin S."/>
            <person name="Spatafora J."/>
            <person name="Crous P."/>
            <person name="Grigoriev I."/>
        </authorList>
    </citation>
    <scope>NUCLEOTIDE SEQUENCE</scope>
    <source>
        <strain evidence="10">Tuck. ex Michener</strain>
    </source>
</reference>